<evidence type="ECO:0000313" key="5">
    <source>
        <dbReference type="EMBL" id="MDR6225430.1"/>
    </source>
</evidence>
<comment type="caution">
    <text evidence="5">The sequence shown here is derived from an EMBL/GenBank/DDBJ whole genome shotgun (WGS) entry which is preliminary data.</text>
</comment>
<dbReference type="InterPro" id="IPR050740">
    <property type="entry name" value="Aldehyde_DH_Superfamily"/>
</dbReference>
<dbReference type="PANTHER" id="PTHR43353:SF5">
    <property type="entry name" value="SUCCINATE-SEMIALDEHYDE DEHYDROGENASE, MITOCHONDRIAL"/>
    <property type="match status" value="1"/>
</dbReference>
<dbReference type="EC" id="1.2.1.79" evidence="5"/>
<dbReference type="Proteomes" id="UP001185012">
    <property type="component" value="Unassembled WGS sequence"/>
</dbReference>
<proteinExistence type="inferred from homology"/>
<dbReference type="InterPro" id="IPR016162">
    <property type="entry name" value="Ald_DH_N"/>
</dbReference>
<evidence type="ECO:0000256" key="1">
    <source>
        <dbReference type="ARBA" id="ARBA00023002"/>
    </source>
</evidence>
<evidence type="ECO:0000259" key="4">
    <source>
        <dbReference type="Pfam" id="PF00171"/>
    </source>
</evidence>
<dbReference type="InterPro" id="IPR016160">
    <property type="entry name" value="Ald_DH_CS_CYS"/>
</dbReference>
<dbReference type="Gene3D" id="3.40.309.10">
    <property type="entry name" value="Aldehyde Dehydrogenase, Chain A, domain 2"/>
    <property type="match status" value="1"/>
</dbReference>
<evidence type="ECO:0000313" key="6">
    <source>
        <dbReference type="Proteomes" id="UP001185012"/>
    </source>
</evidence>
<accession>A0ABU1INT3</accession>
<dbReference type="InterPro" id="IPR016163">
    <property type="entry name" value="Ald_DH_C"/>
</dbReference>
<dbReference type="PANTHER" id="PTHR43353">
    <property type="entry name" value="SUCCINATE-SEMIALDEHYDE DEHYDROGENASE, MITOCHONDRIAL"/>
    <property type="match status" value="1"/>
</dbReference>
<comment type="similarity">
    <text evidence="3">Belongs to the aldehyde dehydrogenase family.</text>
</comment>
<dbReference type="EC" id="1.2.1.20" evidence="5"/>
<dbReference type="InterPro" id="IPR029510">
    <property type="entry name" value="Ald_DH_CS_GLU"/>
</dbReference>
<dbReference type="GO" id="GO:0102810">
    <property type="term" value="F:glutarate-semialdehyde dehydrogenase (NADP+) activity"/>
    <property type="evidence" value="ECO:0007669"/>
    <property type="project" value="UniProtKB-EC"/>
</dbReference>
<dbReference type="EMBL" id="JAVDQG010000003">
    <property type="protein sequence ID" value="MDR6225430.1"/>
    <property type="molecule type" value="Genomic_DNA"/>
</dbReference>
<dbReference type="InterPro" id="IPR016161">
    <property type="entry name" value="Ald_DH/histidinol_DH"/>
</dbReference>
<dbReference type="SUPFAM" id="SSF53720">
    <property type="entry name" value="ALDH-like"/>
    <property type="match status" value="1"/>
</dbReference>
<reference evidence="5 6" key="1">
    <citation type="submission" date="2023-07" db="EMBL/GenBank/DDBJ databases">
        <title>Genomic Encyclopedia of Type Strains, Phase IV (KMG-IV): sequencing the most valuable type-strain genomes for metagenomic binning, comparative biology and taxonomic classification.</title>
        <authorList>
            <person name="Goeker M."/>
        </authorList>
    </citation>
    <scope>NUCLEOTIDE SEQUENCE [LARGE SCALE GENOMIC DNA]</scope>
    <source>
        <strain evidence="5 6">DSM 45903</strain>
    </source>
</reference>
<dbReference type="Pfam" id="PF00171">
    <property type="entry name" value="Aldedh"/>
    <property type="match status" value="1"/>
</dbReference>
<dbReference type="Gene3D" id="3.40.605.10">
    <property type="entry name" value="Aldehyde Dehydrogenase, Chain A, domain 1"/>
    <property type="match status" value="1"/>
</dbReference>
<dbReference type="PROSITE" id="PS00070">
    <property type="entry name" value="ALDEHYDE_DEHYDR_CYS"/>
    <property type="match status" value="1"/>
</dbReference>
<organism evidence="5 6">
    <name type="scientific">Desmospora profundinema</name>
    <dbReference type="NCBI Taxonomy" id="1571184"/>
    <lineage>
        <taxon>Bacteria</taxon>
        <taxon>Bacillati</taxon>
        <taxon>Bacillota</taxon>
        <taxon>Bacilli</taxon>
        <taxon>Bacillales</taxon>
        <taxon>Thermoactinomycetaceae</taxon>
        <taxon>Desmospora</taxon>
    </lineage>
</organism>
<name>A0ABU1INT3_9BACL</name>
<gene>
    <name evidence="5" type="ORF">JOE21_001428</name>
</gene>
<protein>
    <submittedName>
        <fullName evidence="5">Succinate-semialdehyde dehydrogenase/glutarate-semialdehyde dehydrogenase</fullName>
        <ecNumber evidence="5">1.2.1.16</ecNumber>
        <ecNumber evidence="5">1.2.1.20</ecNumber>
        <ecNumber evidence="5">1.2.1.79</ecNumber>
    </submittedName>
</protein>
<keyword evidence="1 3" id="KW-0560">Oxidoreductase</keyword>
<feature type="active site" evidence="2">
    <location>
        <position position="252"/>
    </location>
</feature>
<evidence type="ECO:0000256" key="3">
    <source>
        <dbReference type="RuleBase" id="RU003345"/>
    </source>
</evidence>
<dbReference type="InterPro" id="IPR015590">
    <property type="entry name" value="Aldehyde_DH_dom"/>
</dbReference>
<feature type="domain" description="Aldehyde dehydrogenase" evidence="4">
    <location>
        <begin position="23"/>
        <end position="479"/>
    </location>
</feature>
<keyword evidence="6" id="KW-1185">Reference proteome</keyword>
<dbReference type="PROSITE" id="PS00687">
    <property type="entry name" value="ALDEHYDE_DEHYDR_GLU"/>
    <property type="match status" value="1"/>
</dbReference>
<dbReference type="CDD" id="cd07103">
    <property type="entry name" value="ALDH_F5_SSADH_GabD"/>
    <property type="match status" value="1"/>
</dbReference>
<dbReference type="GO" id="GO:0036243">
    <property type="term" value="F:succinate-semialdehyde dehydrogenase (NADP+) activity"/>
    <property type="evidence" value="ECO:0007669"/>
    <property type="project" value="UniProtKB-EC"/>
</dbReference>
<dbReference type="EC" id="1.2.1.16" evidence="5"/>
<evidence type="ECO:0000256" key="2">
    <source>
        <dbReference type="PROSITE-ProRule" id="PRU10007"/>
    </source>
</evidence>
<sequence>MNGNTWMDEALCWINGERRTLFESMEVIDPSNGERIGNVPLGGAELAEEAVTAAWEAFPAWSSLLPRERACYLTRWAEKILQHKEELAPLLTREQGKPLAESTGELEVAASFVQWYAEEAKRVSGEVLPPYKPNQRITVIRQPVGVAALITPWNYPAAMVTRKAAPALAAGCTVVLKPAKQTPLIAIALFRLLMETGLPAGAANLVTGAASAIGEAWLGDPRVRKVSFTGSTEVGKKLMRQAADQVKRVSLELGGNAPAIVFGDADLERAAAAIADNKFENCGQMCNGINRIYAEETVAEELAERMVAKVKQMRVGPGIRPGIHIGPLIHDSARRNVHRLVSDAVEKGARLRTGGHPLTEGEWAGGSYYAPTVLTGVDESMDLTREEVFGPVAPILSFRTEEEVVDQANQTPYGLAAYLFTRDVARTHRVSEKLEFGMVGVNGTSLSVPQAPFGGIKESGVGREGGRYGLEEFLELKTITAMVD</sequence>